<organism evidence="1">
    <name type="scientific">Oryza glumipatula</name>
    <dbReference type="NCBI Taxonomy" id="40148"/>
    <lineage>
        <taxon>Eukaryota</taxon>
        <taxon>Viridiplantae</taxon>
        <taxon>Streptophyta</taxon>
        <taxon>Embryophyta</taxon>
        <taxon>Tracheophyta</taxon>
        <taxon>Spermatophyta</taxon>
        <taxon>Magnoliopsida</taxon>
        <taxon>Liliopsida</taxon>
        <taxon>Poales</taxon>
        <taxon>Poaceae</taxon>
        <taxon>BOP clade</taxon>
        <taxon>Oryzoideae</taxon>
        <taxon>Oryzeae</taxon>
        <taxon>Oryzinae</taxon>
        <taxon>Oryza</taxon>
    </lineage>
</organism>
<dbReference type="EnsemblPlants" id="OGLUM03G27700.1">
    <property type="protein sequence ID" value="OGLUM03G27700.1"/>
    <property type="gene ID" value="OGLUM03G27700"/>
</dbReference>
<reference evidence="1" key="1">
    <citation type="submission" date="2015-04" db="UniProtKB">
        <authorList>
            <consortium name="EnsemblPlants"/>
        </authorList>
    </citation>
    <scope>IDENTIFICATION</scope>
</reference>
<sequence>MPSRCPRAGRPPQLYWSSGLLRLSSSLLFSDLLSSRSHPGTAALLPSRSPTPPEGTVFDALLLLLPFCAVHAPPATSRVWRV</sequence>
<protein>
    <submittedName>
        <fullName evidence="1">Uncharacterized protein</fullName>
    </submittedName>
</protein>
<accession>A0A0D9ZAV0</accession>
<name>A0A0D9ZAV0_9ORYZ</name>
<evidence type="ECO:0000313" key="2">
    <source>
        <dbReference type="Proteomes" id="UP000026961"/>
    </source>
</evidence>
<dbReference type="HOGENOM" id="CLU_2562055_0_0_1"/>
<reference evidence="1" key="2">
    <citation type="submission" date="2018-05" db="EMBL/GenBank/DDBJ databases">
        <title>OgluRS3 (Oryza glumaepatula Reference Sequence Version 3).</title>
        <authorList>
            <person name="Zhang J."/>
            <person name="Kudrna D."/>
            <person name="Lee S."/>
            <person name="Talag J."/>
            <person name="Welchert J."/>
            <person name="Wing R.A."/>
        </authorList>
    </citation>
    <scope>NUCLEOTIDE SEQUENCE [LARGE SCALE GENOMIC DNA]</scope>
</reference>
<evidence type="ECO:0000313" key="1">
    <source>
        <dbReference type="EnsemblPlants" id="OGLUM03G27700.1"/>
    </source>
</evidence>
<dbReference type="AlphaFoldDB" id="A0A0D9ZAV0"/>
<dbReference type="Gramene" id="OGLUM03G27700.1">
    <property type="protein sequence ID" value="OGLUM03G27700.1"/>
    <property type="gene ID" value="OGLUM03G27700"/>
</dbReference>
<keyword evidence="2" id="KW-1185">Reference proteome</keyword>
<dbReference type="Proteomes" id="UP000026961">
    <property type="component" value="Chromosome 3"/>
</dbReference>
<proteinExistence type="predicted"/>